<sequence length="75" mass="8640">MFYAVDCGIVFSLCTAILLSVIISELLYWSRLFQTQPVKKKKEMFLKDIFVQSYVVPLLCRKRSSSEDGDGRKLS</sequence>
<gene>
    <name evidence="2" type="ORF">CLUMA_CG016894</name>
</gene>
<evidence type="ECO:0000256" key="1">
    <source>
        <dbReference type="SAM" id="Phobius"/>
    </source>
</evidence>
<keyword evidence="1" id="KW-0812">Transmembrane</keyword>
<dbReference type="EMBL" id="CVRI01000059">
    <property type="protein sequence ID" value="CRL03111.1"/>
    <property type="molecule type" value="Genomic_DNA"/>
</dbReference>
<protein>
    <submittedName>
        <fullName evidence="2">CLUMA_CG016894, isoform A</fullName>
    </submittedName>
</protein>
<keyword evidence="1" id="KW-0472">Membrane</keyword>
<reference evidence="2 3" key="1">
    <citation type="submission" date="2015-04" db="EMBL/GenBank/DDBJ databases">
        <authorList>
            <person name="Syromyatnikov M.Y."/>
            <person name="Popov V.N."/>
        </authorList>
    </citation>
    <scope>NUCLEOTIDE SEQUENCE [LARGE SCALE GENOMIC DNA]</scope>
</reference>
<evidence type="ECO:0000313" key="2">
    <source>
        <dbReference type="EMBL" id="CRL03111.1"/>
    </source>
</evidence>
<keyword evidence="1" id="KW-1133">Transmembrane helix</keyword>
<keyword evidence="3" id="KW-1185">Reference proteome</keyword>
<evidence type="ECO:0000313" key="3">
    <source>
        <dbReference type="Proteomes" id="UP000183832"/>
    </source>
</evidence>
<dbReference type="AlphaFoldDB" id="A0A1J1ISD9"/>
<name>A0A1J1ISD9_9DIPT</name>
<accession>A0A1J1ISD9</accession>
<proteinExistence type="predicted"/>
<feature type="transmembrane region" description="Helical" evidence="1">
    <location>
        <begin position="7"/>
        <end position="29"/>
    </location>
</feature>
<dbReference type="Proteomes" id="UP000183832">
    <property type="component" value="Unassembled WGS sequence"/>
</dbReference>
<organism evidence="2 3">
    <name type="scientific">Clunio marinus</name>
    <dbReference type="NCBI Taxonomy" id="568069"/>
    <lineage>
        <taxon>Eukaryota</taxon>
        <taxon>Metazoa</taxon>
        <taxon>Ecdysozoa</taxon>
        <taxon>Arthropoda</taxon>
        <taxon>Hexapoda</taxon>
        <taxon>Insecta</taxon>
        <taxon>Pterygota</taxon>
        <taxon>Neoptera</taxon>
        <taxon>Endopterygota</taxon>
        <taxon>Diptera</taxon>
        <taxon>Nematocera</taxon>
        <taxon>Chironomoidea</taxon>
        <taxon>Chironomidae</taxon>
        <taxon>Clunio</taxon>
    </lineage>
</organism>